<dbReference type="Proteomes" id="UP000078343">
    <property type="component" value="Unassembled WGS sequence"/>
</dbReference>
<feature type="compositionally biased region" description="Polar residues" evidence="1">
    <location>
        <begin position="104"/>
        <end position="124"/>
    </location>
</feature>
<feature type="region of interest" description="Disordered" evidence="1">
    <location>
        <begin position="305"/>
        <end position="332"/>
    </location>
</feature>
<reference evidence="2 3" key="1">
    <citation type="submission" date="2016-04" db="EMBL/GenBank/DDBJ databases">
        <title>Draft genome of Fonsecaea erecta CBS 125763.</title>
        <authorList>
            <person name="Weiss V.A."/>
            <person name="Vicente V.A."/>
            <person name="Raittz R.T."/>
            <person name="Moreno L.F."/>
            <person name="De Souza E.M."/>
            <person name="Pedrosa F.O."/>
            <person name="Steffens M.B."/>
            <person name="Faoro H."/>
            <person name="Tadra-Sfeir M.Z."/>
            <person name="Najafzadeh M.J."/>
            <person name="Felipe M.S."/>
            <person name="Teixeira M."/>
            <person name="Sun J."/>
            <person name="Xi L."/>
            <person name="Gomes R."/>
            <person name="De Azevedo C.M."/>
            <person name="Salgado C.G."/>
            <person name="Da Silva M.B."/>
            <person name="Nascimento M.F."/>
            <person name="Queiroz-Telles F."/>
            <person name="Attili D.S."/>
            <person name="Gorbushina A."/>
        </authorList>
    </citation>
    <scope>NUCLEOTIDE SEQUENCE [LARGE SCALE GENOMIC DNA]</scope>
    <source>
        <strain evidence="2 3">CBS 125763</strain>
    </source>
</reference>
<evidence type="ECO:0000256" key="1">
    <source>
        <dbReference type="SAM" id="MobiDB-lite"/>
    </source>
</evidence>
<sequence>MSGEENTCSRSSPCEHTLAVPGHGPPTANSPVLATTDEQSVLTVTGDKIQEQNVDGDLEHVAARSPLPTFSSSVRLEPRVFVPLSRRTGPHDRLVLPQRNTRLDQNVGSGTKQTLIPLNTCQDSPSPPRVELLRWESSASSSPGEAAVAGPPRRSASSHYTRSRRRRRGAARLRRSCSPTLHAPVPFVDNSYHARYDHHQATALRTAPVLSTTTSQPDHNYDIPEASTTTTTTTASKMSSYTMTYSPTSPHLTLSPMMTMPIALPPPTPAQDIPRVAFPPGRHVDEADMNIDEILSALPIGIPVHRSRSSSTASSRAPIISGGGDDHEEEAGGARLRTDPFTSIMYPGRGEVPQHLSEPKNKLLAALVEDSYPCGSDEDAKDDKASGAKKNEENDEDLDDAALVTVAQDALAAHCERVRLARDVVDNGPLRQRRVAWQIDAARGKWVDVAARGLSACANRFGAVGQRVTSCVIAPPVHLPQDQEKAVWTPTGWTVTVVPRRSGPESVQVEGPVPWTTQAQFGY</sequence>
<keyword evidence="3" id="KW-1185">Reference proteome</keyword>
<proteinExistence type="predicted"/>
<dbReference type="AlphaFoldDB" id="A0A178ZBD7"/>
<name>A0A178ZBD7_9EURO</name>
<organism evidence="2 3">
    <name type="scientific">Fonsecaea erecta</name>
    <dbReference type="NCBI Taxonomy" id="1367422"/>
    <lineage>
        <taxon>Eukaryota</taxon>
        <taxon>Fungi</taxon>
        <taxon>Dikarya</taxon>
        <taxon>Ascomycota</taxon>
        <taxon>Pezizomycotina</taxon>
        <taxon>Eurotiomycetes</taxon>
        <taxon>Chaetothyriomycetidae</taxon>
        <taxon>Chaetothyriales</taxon>
        <taxon>Herpotrichiellaceae</taxon>
        <taxon>Fonsecaea</taxon>
    </lineage>
</organism>
<feature type="region of interest" description="Disordered" evidence="1">
    <location>
        <begin position="1"/>
        <end position="32"/>
    </location>
</feature>
<comment type="caution">
    <text evidence="2">The sequence shown here is derived from an EMBL/GenBank/DDBJ whole genome shotgun (WGS) entry which is preliminary data.</text>
</comment>
<dbReference type="RefSeq" id="XP_018690168.1">
    <property type="nucleotide sequence ID" value="XM_018840421.1"/>
</dbReference>
<feature type="region of interest" description="Disordered" evidence="1">
    <location>
        <begin position="104"/>
        <end position="175"/>
    </location>
</feature>
<dbReference type="OrthoDB" id="4154434at2759"/>
<feature type="compositionally biased region" description="Basic and acidic residues" evidence="1">
    <location>
        <begin position="381"/>
        <end position="392"/>
    </location>
</feature>
<feature type="compositionally biased region" description="Basic residues" evidence="1">
    <location>
        <begin position="161"/>
        <end position="175"/>
    </location>
</feature>
<feature type="region of interest" description="Disordered" evidence="1">
    <location>
        <begin position="374"/>
        <end position="396"/>
    </location>
</feature>
<dbReference type="GeneID" id="30013081"/>
<feature type="compositionally biased region" description="Polar residues" evidence="1">
    <location>
        <begin position="1"/>
        <end position="14"/>
    </location>
</feature>
<dbReference type="EMBL" id="LVYI01000008">
    <property type="protein sequence ID" value="OAP56801.1"/>
    <property type="molecule type" value="Genomic_DNA"/>
</dbReference>
<evidence type="ECO:0000313" key="2">
    <source>
        <dbReference type="EMBL" id="OAP56801.1"/>
    </source>
</evidence>
<protein>
    <submittedName>
        <fullName evidence="2">Uncharacterized protein</fullName>
    </submittedName>
</protein>
<feature type="compositionally biased region" description="Low complexity" evidence="1">
    <location>
        <begin position="136"/>
        <end position="160"/>
    </location>
</feature>
<feature type="region of interest" description="Disordered" evidence="1">
    <location>
        <begin position="212"/>
        <end position="234"/>
    </location>
</feature>
<gene>
    <name evidence="2" type="ORF">AYL99_08913</name>
</gene>
<accession>A0A178ZBD7</accession>
<evidence type="ECO:0000313" key="3">
    <source>
        <dbReference type="Proteomes" id="UP000078343"/>
    </source>
</evidence>